<dbReference type="Proteomes" id="UP000601171">
    <property type="component" value="Unassembled WGS sequence"/>
</dbReference>
<dbReference type="InterPro" id="IPR027417">
    <property type="entry name" value="P-loop_NTPase"/>
</dbReference>
<evidence type="ECO:0000256" key="2">
    <source>
        <dbReference type="ARBA" id="ARBA00022448"/>
    </source>
</evidence>
<evidence type="ECO:0000256" key="1">
    <source>
        <dbReference type="ARBA" id="ARBA00005417"/>
    </source>
</evidence>
<evidence type="ECO:0000313" key="7">
    <source>
        <dbReference type="Proteomes" id="UP000601171"/>
    </source>
</evidence>
<dbReference type="InterPro" id="IPR017871">
    <property type="entry name" value="ABC_transporter-like_CS"/>
</dbReference>
<evidence type="ECO:0000256" key="3">
    <source>
        <dbReference type="ARBA" id="ARBA00022741"/>
    </source>
</evidence>
<sequence length="290" mass="32345">MELIIDRLTKQYKNKIAVDRISLTLKEGVYGLLGENGSGKTTLMRMICGVLKPTSGDVKFDGIDVSEEEYRDSLGYLPQDFGYYPEFTACDFLLYMGSLKGLTKIRAKEKASELLELVGLSDVSKKKIRTYSGGMKQRLGIAQAMLNNPKILILDEPTSGLDPKERIHFRNLISRLGKDRIVLLSTHIVSDVEYIASTILMMKDGQIILQGSLEEIIGAIEGKVFECSVDKKTAANLIANYPIINIREESDRTFLRLVADKPPCETAVVVPAILEDLYLYYFNEGATGNE</sequence>
<dbReference type="InterPro" id="IPR003439">
    <property type="entry name" value="ABC_transporter-like_ATP-bd"/>
</dbReference>
<dbReference type="PANTHER" id="PTHR43335">
    <property type="entry name" value="ABC TRANSPORTER, ATP-BINDING PROTEIN"/>
    <property type="match status" value="1"/>
</dbReference>
<name>A0A926ERW6_9FIRM</name>
<comment type="similarity">
    <text evidence="1">Belongs to the ABC transporter superfamily.</text>
</comment>
<dbReference type="Pfam" id="PF00005">
    <property type="entry name" value="ABC_tran"/>
    <property type="match status" value="1"/>
</dbReference>
<keyword evidence="7" id="KW-1185">Reference proteome</keyword>
<dbReference type="SUPFAM" id="SSF52540">
    <property type="entry name" value="P-loop containing nucleoside triphosphate hydrolases"/>
    <property type="match status" value="1"/>
</dbReference>
<dbReference type="PROSITE" id="PS50893">
    <property type="entry name" value="ABC_TRANSPORTER_2"/>
    <property type="match status" value="1"/>
</dbReference>
<dbReference type="GO" id="GO:0016887">
    <property type="term" value="F:ATP hydrolysis activity"/>
    <property type="evidence" value="ECO:0007669"/>
    <property type="project" value="InterPro"/>
</dbReference>
<dbReference type="SMART" id="SM00382">
    <property type="entry name" value="AAA"/>
    <property type="match status" value="1"/>
</dbReference>
<keyword evidence="4 6" id="KW-0067">ATP-binding</keyword>
<evidence type="ECO:0000259" key="5">
    <source>
        <dbReference type="PROSITE" id="PS50893"/>
    </source>
</evidence>
<protein>
    <submittedName>
        <fullName evidence="6">ABC transporter ATP-binding protein</fullName>
    </submittedName>
</protein>
<dbReference type="InterPro" id="IPR003593">
    <property type="entry name" value="AAA+_ATPase"/>
</dbReference>
<keyword evidence="3" id="KW-0547">Nucleotide-binding</keyword>
<reference evidence="6" key="1">
    <citation type="submission" date="2020-08" db="EMBL/GenBank/DDBJ databases">
        <title>Genome public.</title>
        <authorList>
            <person name="Liu C."/>
            <person name="Sun Q."/>
        </authorList>
    </citation>
    <scope>NUCLEOTIDE SEQUENCE</scope>
    <source>
        <strain evidence="6">BX21</strain>
    </source>
</reference>
<dbReference type="Gene3D" id="3.40.50.300">
    <property type="entry name" value="P-loop containing nucleotide triphosphate hydrolases"/>
    <property type="match status" value="1"/>
</dbReference>
<proteinExistence type="inferred from homology"/>
<evidence type="ECO:0000313" key="6">
    <source>
        <dbReference type="EMBL" id="MBC8587078.1"/>
    </source>
</evidence>
<organism evidence="6 7">
    <name type="scientific">Paratissierella segnis</name>
    <dbReference type="NCBI Taxonomy" id="2763679"/>
    <lineage>
        <taxon>Bacteria</taxon>
        <taxon>Bacillati</taxon>
        <taxon>Bacillota</taxon>
        <taxon>Tissierellia</taxon>
        <taxon>Tissierellales</taxon>
        <taxon>Tissierellaceae</taxon>
        <taxon>Paratissierella</taxon>
    </lineage>
</organism>
<feature type="domain" description="ABC transporter" evidence="5">
    <location>
        <begin position="3"/>
        <end position="229"/>
    </location>
</feature>
<dbReference type="PROSITE" id="PS00211">
    <property type="entry name" value="ABC_TRANSPORTER_1"/>
    <property type="match status" value="1"/>
</dbReference>
<dbReference type="PANTHER" id="PTHR43335:SF2">
    <property type="entry name" value="ABC TRANSPORTER, ATP-BINDING PROTEIN"/>
    <property type="match status" value="1"/>
</dbReference>
<evidence type="ECO:0000256" key="4">
    <source>
        <dbReference type="ARBA" id="ARBA00022840"/>
    </source>
</evidence>
<keyword evidence="2" id="KW-0813">Transport</keyword>
<dbReference type="RefSeq" id="WP_262428549.1">
    <property type="nucleotide sequence ID" value="NZ_JACRTG010000007.1"/>
</dbReference>
<dbReference type="CDD" id="cd03264">
    <property type="entry name" value="ABC_drug_resistance_like"/>
    <property type="match status" value="1"/>
</dbReference>
<dbReference type="AlphaFoldDB" id="A0A926ERW6"/>
<accession>A0A926ERW6</accession>
<gene>
    <name evidence="6" type="ORF">H8707_02325</name>
</gene>
<comment type="caution">
    <text evidence="6">The sequence shown here is derived from an EMBL/GenBank/DDBJ whole genome shotgun (WGS) entry which is preliminary data.</text>
</comment>
<dbReference type="GO" id="GO:0005524">
    <property type="term" value="F:ATP binding"/>
    <property type="evidence" value="ECO:0007669"/>
    <property type="project" value="UniProtKB-KW"/>
</dbReference>
<dbReference type="EMBL" id="JACRTG010000007">
    <property type="protein sequence ID" value="MBC8587078.1"/>
    <property type="molecule type" value="Genomic_DNA"/>
</dbReference>